<organism evidence="1 2">
    <name type="scientific">Brassica carinata</name>
    <name type="common">Ethiopian mustard</name>
    <name type="synonym">Abyssinian cabbage</name>
    <dbReference type="NCBI Taxonomy" id="52824"/>
    <lineage>
        <taxon>Eukaryota</taxon>
        <taxon>Viridiplantae</taxon>
        <taxon>Streptophyta</taxon>
        <taxon>Embryophyta</taxon>
        <taxon>Tracheophyta</taxon>
        <taxon>Spermatophyta</taxon>
        <taxon>Magnoliopsida</taxon>
        <taxon>eudicotyledons</taxon>
        <taxon>Gunneridae</taxon>
        <taxon>Pentapetalae</taxon>
        <taxon>rosids</taxon>
        <taxon>malvids</taxon>
        <taxon>Brassicales</taxon>
        <taxon>Brassicaceae</taxon>
        <taxon>Brassiceae</taxon>
        <taxon>Brassica</taxon>
    </lineage>
</organism>
<dbReference type="OrthoDB" id="1114127at2759"/>
<dbReference type="AlphaFoldDB" id="A0A8X7VMN8"/>
<dbReference type="EMBL" id="JAAMPC010000004">
    <property type="protein sequence ID" value="KAG2313858.1"/>
    <property type="molecule type" value="Genomic_DNA"/>
</dbReference>
<comment type="caution">
    <text evidence="1">The sequence shown here is derived from an EMBL/GenBank/DDBJ whole genome shotgun (WGS) entry which is preliminary data.</text>
</comment>
<name>A0A8X7VMN8_BRACI</name>
<gene>
    <name evidence="1" type="ORF">Bca52824_016980</name>
</gene>
<protein>
    <submittedName>
        <fullName evidence="1">Uncharacterized protein</fullName>
    </submittedName>
</protein>
<evidence type="ECO:0000313" key="2">
    <source>
        <dbReference type="Proteomes" id="UP000886595"/>
    </source>
</evidence>
<sequence>MSTLAVGIFNVCLGKDKEAAKIFRQFAAYHHDLRSDAIVEIGESIEWQLQHSGAVDLNINKYGESFKFPDDVLIKTPRCIYGHDYLREAIFGGSCPNCRLFWICVNISHIL</sequence>
<evidence type="ECO:0000313" key="1">
    <source>
        <dbReference type="EMBL" id="KAG2313858.1"/>
    </source>
</evidence>
<reference evidence="1 2" key="1">
    <citation type="submission" date="2020-02" db="EMBL/GenBank/DDBJ databases">
        <authorList>
            <person name="Ma Q."/>
            <person name="Huang Y."/>
            <person name="Song X."/>
            <person name="Pei D."/>
        </authorList>
    </citation>
    <scope>NUCLEOTIDE SEQUENCE [LARGE SCALE GENOMIC DNA]</scope>
    <source>
        <strain evidence="1">Sxm20200214</strain>
        <tissue evidence="1">Leaf</tissue>
    </source>
</reference>
<keyword evidence="2" id="KW-1185">Reference proteome</keyword>
<proteinExistence type="predicted"/>
<accession>A0A8X7VMN8</accession>
<dbReference type="Proteomes" id="UP000886595">
    <property type="component" value="Unassembled WGS sequence"/>
</dbReference>